<proteinExistence type="predicted"/>
<protein>
    <submittedName>
        <fullName evidence="1">(wild Malaysian banana) hypothetical protein</fullName>
    </submittedName>
</protein>
<reference evidence="2" key="2">
    <citation type="submission" date="2021-05" db="UniProtKB">
        <authorList>
            <consortium name="EnsemblPlants"/>
        </authorList>
    </citation>
    <scope>IDENTIFICATION</scope>
    <source>
        <strain evidence="2">subsp. malaccensis</strain>
    </source>
</reference>
<organism evidence="2 3">
    <name type="scientific">Musa acuminata subsp. malaccensis</name>
    <name type="common">Wild banana</name>
    <name type="synonym">Musa malaccensis</name>
    <dbReference type="NCBI Taxonomy" id="214687"/>
    <lineage>
        <taxon>Eukaryota</taxon>
        <taxon>Viridiplantae</taxon>
        <taxon>Streptophyta</taxon>
        <taxon>Embryophyta</taxon>
        <taxon>Tracheophyta</taxon>
        <taxon>Spermatophyta</taxon>
        <taxon>Magnoliopsida</taxon>
        <taxon>Liliopsida</taxon>
        <taxon>Zingiberales</taxon>
        <taxon>Musaceae</taxon>
        <taxon>Musa</taxon>
    </lineage>
</organism>
<dbReference type="EnsemblPlants" id="Ma04_t13280.1">
    <property type="protein sequence ID" value="Ma04_p13280.1"/>
    <property type="gene ID" value="Ma04_g13280"/>
</dbReference>
<keyword evidence="3" id="KW-1185">Reference proteome</keyword>
<gene>
    <name evidence="1" type="ORF">GSMUA_118450.1</name>
</gene>
<evidence type="ECO:0000313" key="1">
    <source>
        <dbReference type="EMBL" id="CAG1842050.1"/>
    </source>
</evidence>
<dbReference type="InParanoid" id="A0A804IPA6"/>
<dbReference type="Gramene" id="Ma04_t13280.1">
    <property type="protein sequence ID" value="Ma04_p13280.1"/>
    <property type="gene ID" value="Ma04_g13280"/>
</dbReference>
<name>A0A804IPA6_MUSAM</name>
<dbReference type="Proteomes" id="UP000012960">
    <property type="component" value="Unplaced"/>
</dbReference>
<evidence type="ECO:0000313" key="3">
    <source>
        <dbReference type="Proteomes" id="UP000012960"/>
    </source>
</evidence>
<sequence>MFSSWQSRPPLNRWSSIANHVWSARFPGSLYIFCKISYTRKHIHN</sequence>
<evidence type="ECO:0000313" key="2">
    <source>
        <dbReference type="EnsemblPlants" id="Ma04_p13280.1"/>
    </source>
</evidence>
<accession>A0A804IPA6</accession>
<dbReference type="EMBL" id="HG996469">
    <property type="protein sequence ID" value="CAG1842050.1"/>
    <property type="molecule type" value="Genomic_DNA"/>
</dbReference>
<dbReference type="AlphaFoldDB" id="A0A804IPA6"/>
<reference evidence="1" key="1">
    <citation type="submission" date="2021-03" db="EMBL/GenBank/DDBJ databases">
        <authorList>
            <consortium name="Genoscope - CEA"/>
            <person name="William W."/>
        </authorList>
    </citation>
    <scope>NUCLEOTIDE SEQUENCE</scope>
    <source>
        <strain evidence="1">Doubled-haploid Pahang</strain>
    </source>
</reference>